<keyword evidence="5" id="KW-0418">Kinase</keyword>
<dbReference type="InterPro" id="IPR032675">
    <property type="entry name" value="LRR_dom_sf"/>
</dbReference>
<reference evidence="5" key="1">
    <citation type="submission" date="2008-08" db="EMBL/GenBank/DDBJ databases">
        <title>Insights into the genome sequence of a free-living kinetoplastid: Bodo saltans (Kinetoplastida: Euglenozoa).</title>
        <authorList>
            <person name="Jackson A.P."/>
            <person name="Quail M.A."/>
            <person name="Berriman M."/>
        </authorList>
    </citation>
    <scope>NUCLEOTIDE SEQUENCE</scope>
    <source>
        <strain evidence="5">Lake Konstanz</strain>
    </source>
</reference>
<evidence type="ECO:0000259" key="4">
    <source>
        <dbReference type="Pfam" id="PF08263"/>
    </source>
</evidence>
<keyword evidence="5" id="KW-0675">Receptor</keyword>
<keyword evidence="5" id="KW-0808">Transferase</keyword>
<dbReference type="Gene3D" id="3.80.10.10">
    <property type="entry name" value="Ribonuclease Inhibitor"/>
    <property type="match status" value="1"/>
</dbReference>
<keyword evidence="1" id="KW-0433">Leucine-rich repeat</keyword>
<dbReference type="EMBL" id="FJ168558">
    <property type="protein sequence ID" value="ACI16077.1"/>
    <property type="molecule type" value="Genomic_DNA"/>
</dbReference>
<feature type="domain" description="Leucine-rich repeat-containing N-terminal plant-type" evidence="4">
    <location>
        <begin position="31"/>
        <end position="48"/>
    </location>
</feature>
<dbReference type="InterPro" id="IPR053211">
    <property type="entry name" value="DNA_repair-toleration"/>
</dbReference>
<dbReference type="InterPro" id="IPR013210">
    <property type="entry name" value="LRR_N_plant-typ"/>
</dbReference>
<accession>B6DTP3</accession>
<dbReference type="VEuPathDB" id="TriTrypDB:BSAL_85435"/>
<dbReference type="GO" id="GO:0016301">
    <property type="term" value="F:kinase activity"/>
    <property type="evidence" value="ECO:0007669"/>
    <property type="project" value="UniProtKB-KW"/>
</dbReference>
<dbReference type="Pfam" id="PF08263">
    <property type="entry name" value="LRRNT_2"/>
    <property type="match status" value="1"/>
</dbReference>
<dbReference type="InterPro" id="IPR001611">
    <property type="entry name" value="Leu-rich_rpt"/>
</dbReference>
<keyword evidence="3" id="KW-0677">Repeat</keyword>
<dbReference type="PANTHER" id="PTHR48060">
    <property type="entry name" value="DNA DAMAGE-REPAIR/TOLERATION PROTEIN DRT100"/>
    <property type="match status" value="1"/>
</dbReference>
<sequence length="316" mass="34198">MVVLQTCVGAQSTQQLLLQRFNESTGGASWYTTWSGSDMCSWYGVTCSSGTRDVIELSLASNNLRGGFPVGILQNLTSLETVRFGGNHLTGSLSAGLSALTSMKSFDISFNSIAGTLPPELGSSWLALVLFKVNNNQLRGGLPASYSNWTSLSEFSVWSNYLSGSLPASYSSWSSLQTFACQDNGLSGTLHTSYGQGTKLQPFGVSRNQFNGTLPSEFGRWVNLNYFDVSTNSLTGVLPENYQQWVGLTQFIAAWNSISGTLPAVYSAWSQLSVFYMSINRLSGTLPSVYSNWTLLTTQATAVGHHCKPLRARTTA</sequence>
<evidence type="ECO:0000313" key="5">
    <source>
        <dbReference type="EMBL" id="ACI16077.1"/>
    </source>
</evidence>
<name>B6DTP3_BODSA</name>
<protein>
    <submittedName>
        <fullName evidence="5">Receptor-type protein kinase</fullName>
    </submittedName>
</protein>
<keyword evidence="2" id="KW-0732">Signal</keyword>
<dbReference type="PANTHER" id="PTHR48060:SF21">
    <property type="entry name" value="L DOMAIN-LIKE PROTEIN"/>
    <property type="match status" value="1"/>
</dbReference>
<dbReference type="FunFam" id="3.80.10.10:FF:000041">
    <property type="entry name" value="LRR receptor-like serine/threonine-protein kinase ERECTA"/>
    <property type="match status" value="1"/>
</dbReference>
<evidence type="ECO:0000256" key="2">
    <source>
        <dbReference type="ARBA" id="ARBA00022729"/>
    </source>
</evidence>
<organism evidence="5">
    <name type="scientific">Bodo saltans</name>
    <name type="common">Flagellated protozoan</name>
    <dbReference type="NCBI Taxonomy" id="75058"/>
    <lineage>
        <taxon>Eukaryota</taxon>
        <taxon>Discoba</taxon>
        <taxon>Euglenozoa</taxon>
        <taxon>Kinetoplastea</taxon>
        <taxon>Metakinetoplastina</taxon>
        <taxon>Eubodonida</taxon>
        <taxon>Bodonidae</taxon>
        <taxon>Bodo</taxon>
    </lineage>
</organism>
<evidence type="ECO:0000256" key="3">
    <source>
        <dbReference type="ARBA" id="ARBA00022737"/>
    </source>
</evidence>
<evidence type="ECO:0000256" key="1">
    <source>
        <dbReference type="ARBA" id="ARBA00022614"/>
    </source>
</evidence>
<dbReference type="AlphaFoldDB" id="B6DTP3"/>
<proteinExistence type="predicted"/>
<dbReference type="Pfam" id="PF00560">
    <property type="entry name" value="LRR_1"/>
    <property type="match status" value="1"/>
</dbReference>
<dbReference type="SUPFAM" id="SSF52058">
    <property type="entry name" value="L domain-like"/>
    <property type="match status" value="1"/>
</dbReference>